<reference evidence="1 2" key="1">
    <citation type="submission" date="2020-08" db="EMBL/GenBank/DDBJ databases">
        <title>Genomic Encyclopedia of Type Strains, Phase IV (KMG-IV): sequencing the most valuable type-strain genomes for metagenomic binning, comparative biology and taxonomic classification.</title>
        <authorList>
            <person name="Goeker M."/>
        </authorList>
    </citation>
    <scope>NUCLEOTIDE SEQUENCE [LARGE SCALE GENOMIC DNA]</scope>
    <source>
        <strain evidence="1 2">DSM 45615</strain>
    </source>
</reference>
<keyword evidence="1" id="KW-0670">Pyruvate</keyword>
<keyword evidence="2" id="KW-1185">Reference proteome</keyword>
<dbReference type="AlphaFoldDB" id="A0A840NVG1"/>
<dbReference type="Gene3D" id="3.30.429.10">
    <property type="entry name" value="Macrophage Migration Inhibitory Factor"/>
    <property type="match status" value="1"/>
</dbReference>
<comment type="caution">
    <text evidence="1">The sequence shown here is derived from an EMBL/GenBank/DDBJ whole genome shotgun (WGS) entry which is preliminary data.</text>
</comment>
<proteinExistence type="predicted"/>
<evidence type="ECO:0000313" key="1">
    <source>
        <dbReference type="EMBL" id="MBB5131212.1"/>
    </source>
</evidence>
<name>A0A840NVG1_9ACTN</name>
<dbReference type="InterPro" id="IPR014347">
    <property type="entry name" value="Tautomerase/MIF_sf"/>
</dbReference>
<dbReference type="Proteomes" id="UP000578449">
    <property type="component" value="Unassembled WGS sequence"/>
</dbReference>
<organism evidence="1 2">
    <name type="scientific">Thermocatellispora tengchongensis</name>
    <dbReference type="NCBI Taxonomy" id="1073253"/>
    <lineage>
        <taxon>Bacteria</taxon>
        <taxon>Bacillati</taxon>
        <taxon>Actinomycetota</taxon>
        <taxon>Actinomycetes</taxon>
        <taxon>Streptosporangiales</taxon>
        <taxon>Streptosporangiaceae</taxon>
        <taxon>Thermocatellispora</taxon>
    </lineage>
</organism>
<evidence type="ECO:0000313" key="2">
    <source>
        <dbReference type="Proteomes" id="UP000578449"/>
    </source>
</evidence>
<accession>A0A840NVG1</accession>
<protein>
    <submittedName>
        <fullName evidence="1">Phenylpyruvate tautomerase PptA (4-oxalocrotonate tautomerase family)</fullName>
    </submittedName>
</protein>
<dbReference type="EMBL" id="JACHGN010000002">
    <property type="protein sequence ID" value="MBB5131212.1"/>
    <property type="molecule type" value="Genomic_DNA"/>
</dbReference>
<sequence>MPMLDVYIPKGALAPDAEAKMIDRITGILINHEGFDPADPATRAASWVFLHRPEAVYVAGAPADAPRYKVVASVPEGQLDAQGRAAVVSEVTEAVLDAENGAWPRDAGRVWVFPTEIPDGHWGGRGRIMPLAAILTRLTGDDAEQARALAAQRIAASRAERTGASD</sequence>
<gene>
    <name evidence="1" type="ORF">HNP84_000918</name>
</gene>
<dbReference type="RefSeq" id="WP_185048058.1">
    <property type="nucleotide sequence ID" value="NZ_BAABIX010000075.1"/>
</dbReference>